<dbReference type="Proteomes" id="UP001629113">
    <property type="component" value="Unassembled WGS sequence"/>
</dbReference>
<evidence type="ECO:0000256" key="4">
    <source>
        <dbReference type="ARBA" id="ARBA00023136"/>
    </source>
</evidence>
<gene>
    <name evidence="8" type="ORF">PVAG01_00700</name>
</gene>
<dbReference type="EMBL" id="JBFCZG010000001">
    <property type="protein sequence ID" value="KAL3427191.1"/>
    <property type="molecule type" value="Genomic_DNA"/>
</dbReference>
<feature type="region of interest" description="Disordered" evidence="5">
    <location>
        <begin position="126"/>
        <end position="162"/>
    </location>
</feature>
<evidence type="ECO:0000256" key="5">
    <source>
        <dbReference type="SAM" id="MobiDB-lite"/>
    </source>
</evidence>
<keyword evidence="3 6" id="KW-1133">Transmembrane helix</keyword>
<reference evidence="8 9" key="1">
    <citation type="submission" date="2024-06" db="EMBL/GenBank/DDBJ databases">
        <title>Complete genome of Phlyctema vagabunda strain 19-DSS-EL-015.</title>
        <authorList>
            <person name="Fiorenzani C."/>
        </authorList>
    </citation>
    <scope>NUCLEOTIDE SEQUENCE [LARGE SCALE GENOMIC DNA]</scope>
    <source>
        <strain evidence="8 9">19-DSS-EL-015</strain>
    </source>
</reference>
<name>A0ABR4PWE1_9HELO</name>
<evidence type="ECO:0000256" key="1">
    <source>
        <dbReference type="ARBA" id="ARBA00004167"/>
    </source>
</evidence>
<keyword evidence="9" id="KW-1185">Reference proteome</keyword>
<dbReference type="InterPro" id="IPR051694">
    <property type="entry name" value="Immunoregulatory_rcpt-like"/>
</dbReference>
<dbReference type="PANTHER" id="PTHR15549:SF6">
    <property type="entry name" value="MID2 DOMAIN-CONTAINING PROTEIN"/>
    <property type="match status" value="1"/>
</dbReference>
<feature type="signal peptide" evidence="7">
    <location>
        <begin position="1"/>
        <end position="24"/>
    </location>
</feature>
<dbReference type="PANTHER" id="PTHR15549">
    <property type="entry name" value="PAIRED IMMUNOGLOBULIN-LIKE TYPE 2 RECEPTOR"/>
    <property type="match status" value="1"/>
</dbReference>
<evidence type="ECO:0000313" key="8">
    <source>
        <dbReference type="EMBL" id="KAL3427191.1"/>
    </source>
</evidence>
<keyword evidence="2 6" id="KW-0812">Transmembrane</keyword>
<feature type="chain" id="PRO_5046191095" evidence="7">
    <location>
        <begin position="25"/>
        <end position="277"/>
    </location>
</feature>
<evidence type="ECO:0000256" key="2">
    <source>
        <dbReference type="ARBA" id="ARBA00022692"/>
    </source>
</evidence>
<feature type="compositionally biased region" description="Low complexity" evidence="5">
    <location>
        <begin position="202"/>
        <end position="213"/>
    </location>
</feature>
<sequence length="277" mass="29973">MAGYSLFIRGLCSLITIAVTGVQAQNGRNGVTFLYPTAGLTFYHLDTIEVSYISPFPNPLLYTFCNSGRRQIRVQEVEPFNATALAYLNFTSATPCYFNLRPNTSVGFGANGEPFTLINTERSPTTLGLSSTSSASTATSTSNPSSSTSSAATTSASSSGLSSGAKIGIGVGVSLGAILLIAAIVGFCCMRRRKNKSGVTDQQQQPAHPTQQPSGYEEAPKFVAGDQAHPDPYHYQFQDQNQHQHQQYPPQQQQPQMAQYHELASDEQRTQELPAYR</sequence>
<evidence type="ECO:0000256" key="3">
    <source>
        <dbReference type="ARBA" id="ARBA00022989"/>
    </source>
</evidence>
<feature type="compositionally biased region" description="Low complexity" evidence="5">
    <location>
        <begin position="233"/>
        <end position="261"/>
    </location>
</feature>
<evidence type="ECO:0000256" key="6">
    <source>
        <dbReference type="SAM" id="Phobius"/>
    </source>
</evidence>
<keyword evidence="7" id="KW-0732">Signal</keyword>
<proteinExistence type="predicted"/>
<evidence type="ECO:0000256" key="7">
    <source>
        <dbReference type="SAM" id="SignalP"/>
    </source>
</evidence>
<organism evidence="8 9">
    <name type="scientific">Phlyctema vagabunda</name>
    <dbReference type="NCBI Taxonomy" id="108571"/>
    <lineage>
        <taxon>Eukaryota</taxon>
        <taxon>Fungi</taxon>
        <taxon>Dikarya</taxon>
        <taxon>Ascomycota</taxon>
        <taxon>Pezizomycotina</taxon>
        <taxon>Leotiomycetes</taxon>
        <taxon>Helotiales</taxon>
        <taxon>Dermateaceae</taxon>
        <taxon>Phlyctema</taxon>
    </lineage>
</organism>
<feature type="region of interest" description="Disordered" evidence="5">
    <location>
        <begin position="197"/>
        <end position="277"/>
    </location>
</feature>
<comment type="subcellular location">
    <subcellularLocation>
        <location evidence="1">Membrane</location>
        <topology evidence="1">Single-pass membrane protein</topology>
    </subcellularLocation>
</comment>
<feature type="transmembrane region" description="Helical" evidence="6">
    <location>
        <begin position="167"/>
        <end position="189"/>
    </location>
</feature>
<comment type="caution">
    <text evidence="8">The sequence shown here is derived from an EMBL/GenBank/DDBJ whole genome shotgun (WGS) entry which is preliminary data.</text>
</comment>
<protein>
    <submittedName>
        <fullName evidence="8">Uncharacterized protein</fullName>
    </submittedName>
</protein>
<keyword evidence="4 6" id="KW-0472">Membrane</keyword>
<accession>A0ABR4PWE1</accession>
<evidence type="ECO:0000313" key="9">
    <source>
        <dbReference type="Proteomes" id="UP001629113"/>
    </source>
</evidence>